<evidence type="ECO:0000313" key="1">
    <source>
        <dbReference type="EMBL" id="SER37154.1"/>
    </source>
</evidence>
<dbReference type="STRING" id="180197.SAMN02982919_02272"/>
<organism evidence="1 2">
    <name type="scientific">Giesbergeria anulus</name>
    <dbReference type="NCBI Taxonomy" id="180197"/>
    <lineage>
        <taxon>Bacteria</taxon>
        <taxon>Pseudomonadati</taxon>
        <taxon>Pseudomonadota</taxon>
        <taxon>Betaproteobacteria</taxon>
        <taxon>Burkholderiales</taxon>
        <taxon>Comamonadaceae</taxon>
        <taxon>Giesbergeria</taxon>
    </lineage>
</organism>
<name>A0A1H9NM97_9BURK</name>
<sequence length="71" mass="7632">MQTPKLNEAISHLEKASAALLEVAMTCKADEPMLTLLLTPIIEVIGPLAARIQLIEEAAESTEKPTPIVSH</sequence>
<dbReference type="RefSeq" id="WP_091457609.1">
    <property type="nucleotide sequence ID" value="NZ_FOGD01000007.1"/>
</dbReference>
<accession>A0A1H9NM97</accession>
<dbReference type="EMBL" id="FOGD01000007">
    <property type="protein sequence ID" value="SER37154.1"/>
    <property type="molecule type" value="Genomic_DNA"/>
</dbReference>
<gene>
    <name evidence="1" type="ORF">SAMN02982919_02272</name>
</gene>
<dbReference type="AlphaFoldDB" id="A0A1H9NM97"/>
<dbReference type="Proteomes" id="UP000199766">
    <property type="component" value="Unassembled WGS sequence"/>
</dbReference>
<keyword evidence="2" id="KW-1185">Reference proteome</keyword>
<evidence type="ECO:0000313" key="2">
    <source>
        <dbReference type="Proteomes" id="UP000199766"/>
    </source>
</evidence>
<protein>
    <submittedName>
        <fullName evidence="1">Uncharacterized protein</fullName>
    </submittedName>
</protein>
<proteinExistence type="predicted"/>
<reference evidence="1 2" key="1">
    <citation type="submission" date="2016-10" db="EMBL/GenBank/DDBJ databases">
        <authorList>
            <person name="de Groot N.N."/>
        </authorList>
    </citation>
    <scope>NUCLEOTIDE SEQUENCE [LARGE SCALE GENOMIC DNA]</scope>
    <source>
        <strain evidence="1 2">ATCC 35958</strain>
    </source>
</reference>